<evidence type="ECO:0000256" key="3">
    <source>
        <dbReference type="ARBA" id="ARBA00023319"/>
    </source>
</evidence>
<evidence type="ECO:0000313" key="6">
    <source>
        <dbReference type="Proteomes" id="UP000095280"/>
    </source>
</evidence>
<reference evidence="7" key="1">
    <citation type="submission" date="2016-11" db="UniProtKB">
        <authorList>
            <consortium name="WormBaseParasite"/>
        </authorList>
    </citation>
    <scope>IDENTIFICATION</scope>
</reference>
<proteinExistence type="predicted"/>
<keyword evidence="6" id="KW-1185">Reference proteome</keyword>
<feature type="region of interest" description="Disordered" evidence="4">
    <location>
        <begin position="478"/>
        <end position="498"/>
    </location>
</feature>
<dbReference type="InterPro" id="IPR036179">
    <property type="entry name" value="Ig-like_dom_sf"/>
</dbReference>
<name>A0A1I8FDV1_9PLAT</name>
<feature type="region of interest" description="Disordered" evidence="4">
    <location>
        <begin position="288"/>
        <end position="360"/>
    </location>
</feature>
<organism evidence="6 7">
    <name type="scientific">Macrostomum lignano</name>
    <dbReference type="NCBI Taxonomy" id="282301"/>
    <lineage>
        <taxon>Eukaryota</taxon>
        <taxon>Metazoa</taxon>
        <taxon>Spiralia</taxon>
        <taxon>Lophotrochozoa</taxon>
        <taxon>Platyhelminthes</taxon>
        <taxon>Rhabditophora</taxon>
        <taxon>Macrostomorpha</taxon>
        <taxon>Macrostomida</taxon>
        <taxon>Macrostomidae</taxon>
        <taxon>Macrostomum</taxon>
    </lineage>
</organism>
<dbReference type="PANTHER" id="PTHR12231">
    <property type="entry name" value="CTX-RELATED TYPE I TRANSMEMBRANE PROTEIN"/>
    <property type="match status" value="1"/>
</dbReference>
<dbReference type="PANTHER" id="PTHR12231:SF253">
    <property type="entry name" value="DPR-INTERACTING PROTEIN ETA, ISOFORM B-RELATED"/>
    <property type="match status" value="1"/>
</dbReference>
<sequence>RIGQNAQRQVKLSGLYSLPGHESVRRRPGRVRDRRVLANVSPRRVVKIGASVAPNIDGKPEPKISWFVELSGNKTVRLIEASDSKYLVESLDGGKSSAVAHSRCHDEATYKLPSGEQHQPDRAVHRARRAVGAEVQPDSKPNYQVNEGEPLKLDVQISGRFILSEGATRLHVTPTVEADEGFFECIGLNSVAGSCTVIESTCLVPPKSTNGTGTDSPLKITAKIGEPLRIGCNVTGKPKPEIQWYFKGQRLSDADAARLEFERQRDAELRPDSHQAPVLEPNLIGSKTVIQGDSNEPALHGEGGSPGRRRSFGGFAEQPATDSELERLGASKYATDPREASASEQTSRIGLATGQPGDFQPAKTEMPAAAANPVAEEMASQLRPCSDAVEVQRQARCPGLRRPSQQTRAQPDHTGSPLANTGLHLPVRASNDLGTNIATYPGCCGAEAEDSATNRGWAIPIGKIVRINSSMVLELPSVRGRGGRPAGWRSPGSRTMYR</sequence>
<evidence type="ECO:0000256" key="4">
    <source>
        <dbReference type="SAM" id="MobiDB-lite"/>
    </source>
</evidence>
<keyword evidence="2" id="KW-1015">Disulfide bond</keyword>
<dbReference type="InterPro" id="IPR007110">
    <property type="entry name" value="Ig-like_dom"/>
</dbReference>
<dbReference type="InterPro" id="IPR051170">
    <property type="entry name" value="Neural/epithelial_adhesion"/>
</dbReference>
<evidence type="ECO:0000313" key="7">
    <source>
        <dbReference type="WBParaSite" id="maker-unitig_30039-snap-gene-0.3-mRNA-1"/>
    </source>
</evidence>
<dbReference type="Pfam" id="PF07679">
    <property type="entry name" value="I-set"/>
    <property type="match status" value="1"/>
</dbReference>
<dbReference type="Proteomes" id="UP000095280">
    <property type="component" value="Unplaced"/>
</dbReference>
<dbReference type="PROSITE" id="PS50835">
    <property type="entry name" value="IG_LIKE"/>
    <property type="match status" value="1"/>
</dbReference>
<evidence type="ECO:0000259" key="5">
    <source>
        <dbReference type="PROSITE" id="PS50835"/>
    </source>
</evidence>
<feature type="region of interest" description="Disordered" evidence="4">
    <location>
        <begin position="393"/>
        <end position="424"/>
    </location>
</feature>
<dbReference type="WBParaSite" id="maker-unitig_30039-snap-gene-0.3-mRNA-1">
    <property type="protein sequence ID" value="maker-unitig_30039-snap-gene-0.3-mRNA-1"/>
    <property type="gene ID" value="maker-unitig_30039-snap-gene-0.3"/>
</dbReference>
<dbReference type="Gene3D" id="2.60.40.10">
    <property type="entry name" value="Immunoglobulins"/>
    <property type="match status" value="1"/>
</dbReference>
<evidence type="ECO:0000256" key="1">
    <source>
        <dbReference type="ARBA" id="ARBA00022737"/>
    </source>
</evidence>
<dbReference type="InterPro" id="IPR013098">
    <property type="entry name" value="Ig_I-set"/>
</dbReference>
<accession>A0A1I8FDV1</accession>
<protein>
    <submittedName>
        <fullName evidence="7">Ig-like domain-containing protein</fullName>
    </submittedName>
</protein>
<dbReference type="AlphaFoldDB" id="A0A1I8FDV1"/>
<dbReference type="GO" id="GO:0043005">
    <property type="term" value="C:neuron projection"/>
    <property type="evidence" value="ECO:0007669"/>
    <property type="project" value="TreeGrafter"/>
</dbReference>
<keyword evidence="3" id="KW-0393">Immunoglobulin domain</keyword>
<keyword evidence="1" id="KW-0677">Repeat</keyword>
<dbReference type="SUPFAM" id="SSF48726">
    <property type="entry name" value="Immunoglobulin"/>
    <property type="match status" value="1"/>
</dbReference>
<feature type="compositionally biased region" description="Basic and acidic residues" evidence="4">
    <location>
        <begin position="324"/>
        <end position="341"/>
    </location>
</feature>
<feature type="domain" description="Ig-like" evidence="5">
    <location>
        <begin position="206"/>
        <end position="249"/>
    </location>
</feature>
<evidence type="ECO:0000256" key="2">
    <source>
        <dbReference type="ARBA" id="ARBA00023157"/>
    </source>
</evidence>
<dbReference type="InterPro" id="IPR013783">
    <property type="entry name" value="Ig-like_fold"/>
</dbReference>